<name>A0A436ZQB5_ARTFL</name>
<dbReference type="AlphaFoldDB" id="A0A436ZQB5"/>
<dbReference type="Proteomes" id="UP000283090">
    <property type="component" value="Unassembled WGS sequence"/>
</dbReference>
<gene>
    <name evidence="1" type="ORF">DFL_008951</name>
</gene>
<proteinExistence type="predicted"/>
<accession>A0A436ZQB5</accession>
<dbReference type="VEuPathDB" id="FungiDB:DFL_008951"/>
<dbReference type="OrthoDB" id="5289620at2759"/>
<dbReference type="RefSeq" id="XP_067486618.1">
    <property type="nucleotide sequence ID" value="XM_067638762.1"/>
</dbReference>
<reference evidence="1 2" key="1">
    <citation type="submission" date="2019-01" db="EMBL/GenBank/DDBJ databases">
        <title>Intercellular communication is required for trap formation in the nematode-trapping fungus Duddingtonia flagrans.</title>
        <authorList>
            <person name="Youssar L."/>
            <person name="Wernet V."/>
            <person name="Hensel N."/>
            <person name="Hildebrandt H.-G."/>
            <person name="Fischer R."/>
        </authorList>
    </citation>
    <scope>NUCLEOTIDE SEQUENCE [LARGE SCALE GENOMIC DNA]</scope>
    <source>
        <strain evidence="1 2">CBS H-5679</strain>
    </source>
</reference>
<dbReference type="GeneID" id="93591262"/>
<evidence type="ECO:0000313" key="1">
    <source>
        <dbReference type="EMBL" id="RVD81074.1"/>
    </source>
</evidence>
<evidence type="ECO:0000313" key="2">
    <source>
        <dbReference type="Proteomes" id="UP000283090"/>
    </source>
</evidence>
<keyword evidence="2" id="KW-1185">Reference proteome</keyword>
<protein>
    <submittedName>
        <fullName evidence="1">Uncharacterized protein</fullName>
    </submittedName>
</protein>
<dbReference type="EMBL" id="SAEB01000012">
    <property type="protein sequence ID" value="RVD81074.1"/>
    <property type="molecule type" value="Genomic_DNA"/>
</dbReference>
<comment type="caution">
    <text evidence="1">The sequence shown here is derived from an EMBL/GenBank/DDBJ whole genome shotgun (WGS) entry which is preliminary data.</text>
</comment>
<organism evidence="1 2">
    <name type="scientific">Arthrobotrys flagrans</name>
    <name type="common">Nematode-trapping fungus</name>
    <name type="synonym">Trichothecium flagrans</name>
    <dbReference type="NCBI Taxonomy" id="97331"/>
    <lineage>
        <taxon>Eukaryota</taxon>
        <taxon>Fungi</taxon>
        <taxon>Dikarya</taxon>
        <taxon>Ascomycota</taxon>
        <taxon>Pezizomycotina</taxon>
        <taxon>Orbiliomycetes</taxon>
        <taxon>Orbiliales</taxon>
        <taxon>Orbiliaceae</taxon>
        <taxon>Arthrobotrys</taxon>
    </lineage>
</organism>
<sequence>MGFRYIRDLKFGSNDFQAYSPWVKTGLLEAIYDQIVTKKMELLKVKLNWEKCEKGGDRIIHFLKILKNYSELKLQKPSIIAVQNAYASTFPFDLFALECLTRLDIGIATDESEPLTVATAVK</sequence>